<dbReference type="Pfam" id="PF00392">
    <property type="entry name" value="GntR"/>
    <property type="match status" value="1"/>
</dbReference>
<dbReference type="SMART" id="SM00895">
    <property type="entry name" value="FCD"/>
    <property type="match status" value="1"/>
</dbReference>
<dbReference type="Gene3D" id="1.10.10.10">
    <property type="entry name" value="Winged helix-like DNA-binding domain superfamily/Winged helix DNA-binding domain"/>
    <property type="match status" value="1"/>
</dbReference>
<evidence type="ECO:0000256" key="1">
    <source>
        <dbReference type="ARBA" id="ARBA00023015"/>
    </source>
</evidence>
<evidence type="ECO:0000313" key="7">
    <source>
        <dbReference type="Proteomes" id="UP000186806"/>
    </source>
</evidence>
<evidence type="ECO:0000256" key="4">
    <source>
        <dbReference type="SAM" id="Coils"/>
    </source>
</evidence>
<evidence type="ECO:0000313" key="6">
    <source>
        <dbReference type="EMBL" id="OLO09951.1"/>
    </source>
</evidence>
<dbReference type="CDD" id="cd07377">
    <property type="entry name" value="WHTH_GntR"/>
    <property type="match status" value="1"/>
</dbReference>
<proteinExistence type="predicted"/>
<feature type="domain" description="HTH gntR-type" evidence="5">
    <location>
        <begin position="9"/>
        <end position="76"/>
    </location>
</feature>
<dbReference type="Proteomes" id="UP000186806">
    <property type="component" value="Unassembled WGS sequence"/>
</dbReference>
<dbReference type="EMBL" id="MSDQ01000048">
    <property type="protein sequence ID" value="OLO09951.1"/>
    <property type="molecule type" value="Genomic_DNA"/>
</dbReference>
<feature type="coiled-coil region" evidence="4">
    <location>
        <begin position="1"/>
        <end position="60"/>
    </location>
</feature>
<dbReference type="InterPro" id="IPR036390">
    <property type="entry name" value="WH_DNA-bd_sf"/>
</dbReference>
<dbReference type="InterPro" id="IPR000524">
    <property type="entry name" value="Tscrpt_reg_HTH_GntR"/>
</dbReference>
<keyword evidence="3" id="KW-0804">Transcription</keyword>
<dbReference type="PANTHER" id="PTHR43537:SF24">
    <property type="entry name" value="GLUCONATE OPERON TRANSCRIPTIONAL REPRESSOR"/>
    <property type="match status" value="1"/>
</dbReference>
<keyword evidence="4" id="KW-0175">Coiled coil</keyword>
<dbReference type="PRINTS" id="PR00035">
    <property type="entry name" value="HTHGNTR"/>
</dbReference>
<dbReference type="SUPFAM" id="SSF46785">
    <property type="entry name" value="Winged helix' DNA-binding domain"/>
    <property type="match status" value="1"/>
</dbReference>
<dbReference type="PANTHER" id="PTHR43537">
    <property type="entry name" value="TRANSCRIPTIONAL REGULATOR, GNTR FAMILY"/>
    <property type="match status" value="1"/>
</dbReference>
<dbReference type="InterPro" id="IPR008920">
    <property type="entry name" value="TF_FadR/GntR_C"/>
</dbReference>
<dbReference type="InterPro" id="IPR036388">
    <property type="entry name" value="WH-like_DNA-bd_sf"/>
</dbReference>
<dbReference type="SUPFAM" id="SSF48008">
    <property type="entry name" value="GntR ligand-binding domain-like"/>
    <property type="match status" value="1"/>
</dbReference>
<gene>
    <name evidence="6" type="ORF">BTW10_17355</name>
</gene>
<keyword evidence="1" id="KW-0805">Transcription regulation</keyword>
<dbReference type="Gene3D" id="1.20.120.530">
    <property type="entry name" value="GntR ligand-binding domain-like"/>
    <property type="match status" value="1"/>
</dbReference>
<keyword evidence="7" id="KW-1185">Reference proteome</keyword>
<protein>
    <submittedName>
        <fullName evidence="6">GntR family transcriptional regulator</fullName>
    </submittedName>
</protein>
<reference evidence="6 7" key="1">
    <citation type="submission" date="2016-12" db="EMBL/GenBank/DDBJ databases">
        <title>Draft genome sequences of strains Salinicola socius SMB35, Salinicola sp. MH3R3-1 and Chromohalobacter sp. SMB17 from the Verkhnekamsk potash mining region of Russia.</title>
        <authorList>
            <person name="Mavrodi D.V."/>
            <person name="Olsson B.E."/>
            <person name="Korsakova E.S."/>
            <person name="Pyankova A."/>
            <person name="Mavrodi O.V."/>
            <person name="Plotnikova E.G."/>
        </authorList>
    </citation>
    <scope>NUCLEOTIDE SEQUENCE [LARGE SCALE GENOMIC DNA]</scope>
    <source>
        <strain evidence="6 7">SMB17</strain>
    </source>
</reference>
<dbReference type="Pfam" id="PF07729">
    <property type="entry name" value="FCD"/>
    <property type="match status" value="1"/>
</dbReference>
<evidence type="ECO:0000259" key="5">
    <source>
        <dbReference type="PROSITE" id="PS50949"/>
    </source>
</evidence>
<dbReference type="InterPro" id="IPR011711">
    <property type="entry name" value="GntR_C"/>
</dbReference>
<dbReference type="RefSeq" id="WP_075370491.1">
    <property type="nucleotide sequence ID" value="NZ_MSDQ01000048.1"/>
</dbReference>
<evidence type="ECO:0000256" key="3">
    <source>
        <dbReference type="ARBA" id="ARBA00023163"/>
    </source>
</evidence>
<dbReference type="PROSITE" id="PS50949">
    <property type="entry name" value="HTH_GNTR"/>
    <property type="match status" value="1"/>
</dbReference>
<accession>A0A1Q8T8D6</accession>
<organism evidence="6 7">
    <name type="scientific">Chromohalobacter japonicus</name>
    <dbReference type="NCBI Taxonomy" id="223900"/>
    <lineage>
        <taxon>Bacteria</taxon>
        <taxon>Pseudomonadati</taxon>
        <taxon>Pseudomonadota</taxon>
        <taxon>Gammaproteobacteria</taxon>
        <taxon>Oceanospirillales</taxon>
        <taxon>Halomonadaceae</taxon>
        <taxon>Chromohalobacter</taxon>
    </lineage>
</organism>
<dbReference type="AlphaFoldDB" id="A0A1Q8T8D6"/>
<sequence length="229" mass="25298">MKKVQRQAASLRHQVQDALRSEIVAGHFKPGERLVEQQLCAELEVSRTSIREALRQLEAEGLVEQVPHRGSVVATVSKADALQIYEVRGSLEVLAVRNFIRHATREDIDELRGVLSELAGESGSQHMDGSELLALKRRFYQVLLDIEQSRVLRGLLEIMNNRVSLLRALSMGREGRAVHTIAELGDIVSCIESRDETGAAVATVTHVENALHNVLALLDEMPNESVGGQ</sequence>
<dbReference type="SMART" id="SM00345">
    <property type="entry name" value="HTH_GNTR"/>
    <property type="match status" value="1"/>
</dbReference>
<evidence type="ECO:0000256" key="2">
    <source>
        <dbReference type="ARBA" id="ARBA00023125"/>
    </source>
</evidence>
<comment type="caution">
    <text evidence="6">The sequence shown here is derived from an EMBL/GenBank/DDBJ whole genome shotgun (WGS) entry which is preliminary data.</text>
</comment>
<keyword evidence="2" id="KW-0238">DNA-binding</keyword>
<name>A0A1Q8T8D6_9GAMM</name>
<dbReference type="GO" id="GO:0003677">
    <property type="term" value="F:DNA binding"/>
    <property type="evidence" value="ECO:0007669"/>
    <property type="project" value="UniProtKB-KW"/>
</dbReference>
<dbReference type="GO" id="GO:0003700">
    <property type="term" value="F:DNA-binding transcription factor activity"/>
    <property type="evidence" value="ECO:0007669"/>
    <property type="project" value="InterPro"/>
</dbReference>